<dbReference type="PANTHER" id="PTHR46610">
    <property type="entry name" value="OS05G0181300 PROTEIN"/>
    <property type="match status" value="1"/>
</dbReference>
<name>A0A5J9VDY6_9POAL</name>
<organism evidence="3 4">
    <name type="scientific">Eragrostis curvula</name>
    <name type="common">weeping love grass</name>
    <dbReference type="NCBI Taxonomy" id="38414"/>
    <lineage>
        <taxon>Eukaryota</taxon>
        <taxon>Viridiplantae</taxon>
        <taxon>Streptophyta</taxon>
        <taxon>Embryophyta</taxon>
        <taxon>Tracheophyta</taxon>
        <taxon>Spermatophyta</taxon>
        <taxon>Magnoliopsida</taxon>
        <taxon>Liliopsida</taxon>
        <taxon>Poales</taxon>
        <taxon>Poaceae</taxon>
        <taxon>PACMAD clade</taxon>
        <taxon>Chloridoideae</taxon>
        <taxon>Eragrostideae</taxon>
        <taxon>Eragrostidinae</taxon>
        <taxon>Eragrostis</taxon>
    </lineage>
</organism>
<feature type="transmembrane region" description="Helical" evidence="2">
    <location>
        <begin position="121"/>
        <end position="144"/>
    </location>
</feature>
<evidence type="ECO:0000313" key="4">
    <source>
        <dbReference type="Proteomes" id="UP000324897"/>
    </source>
</evidence>
<gene>
    <name evidence="3" type="ORF">EJB05_24855</name>
</gene>
<keyword evidence="4" id="KW-1185">Reference proteome</keyword>
<keyword evidence="2" id="KW-1133">Transmembrane helix</keyword>
<evidence type="ECO:0000256" key="1">
    <source>
        <dbReference type="SAM" id="MobiDB-lite"/>
    </source>
</evidence>
<keyword evidence="2" id="KW-0812">Transmembrane</keyword>
<evidence type="ECO:0000256" key="2">
    <source>
        <dbReference type="SAM" id="Phobius"/>
    </source>
</evidence>
<feature type="compositionally biased region" description="Basic residues" evidence="1">
    <location>
        <begin position="9"/>
        <end position="19"/>
    </location>
</feature>
<reference evidence="3 4" key="1">
    <citation type="journal article" date="2019" name="Sci. Rep.">
        <title>A high-quality genome of Eragrostis curvula grass provides insights into Poaceae evolution and supports new strategies to enhance forage quality.</title>
        <authorList>
            <person name="Carballo J."/>
            <person name="Santos B.A.C.M."/>
            <person name="Zappacosta D."/>
            <person name="Garbus I."/>
            <person name="Selva J.P."/>
            <person name="Gallo C.A."/>
            <person name="Diaz A."/>
            <person name="Albertini E."/>
            <person name="Caccamo M."/>
            <person name="Echenique V."/>
        </authorList>
    </citation>
    <scope>NUCLEOTIDE SEQUENCE [LARGE SCALE GENOMIC DNA]</scope>
    <source>
        <strain evidence="4">cv. Victoria</strain>
        <tissue evidence="3">Leaf</tissue>
    </source>
</reference>
<keyword evidence="2" id="KW-0472">Membrane</keyword>
<feature type="transmembrane region" description="Helical" evidence="2">
    <location>
        <begin position="156"/>
        <end position="174"/>
    </location>
</feature>
<dbReference type="Proteomes" id="UP000324897">
    <property type="component" value="Chromosome 1"/>
</dbReference>
<dbReference type="Gramene" id="TVU33070">
    <property type="protein sequence ID" value="TVU33070"/>
    <property type="gene ID" value="EJB05_24855"/>
</dbReference>
<evidence type="ECO:0000313" key="3">
    <source>
        <dbReference type="EMBL" id="TVU33070.1"/>
    </source>
</evidence>
<feature type="non-terminal residue" evidence="3">
    <location>
        <position position="1"/>
    </location>
</feature>
<sequence length="212" mass="24046">ESVSLASKGSRRNPSHRRPSYLSAADRGCHSSPQRFLPVTPQRLPVAHRHFPSRFCVVCNLGFVMSSDRKLCMDEALLEQGGKQPALENRDDRCPWLLTVVCFLFLTFNSAMAVYRSNGDVGAISFVVFSYKDLVMLFFFLRLYERTEPESPRREHIKMVVWLLTTMLTAAFSYKVAAIMPFPVQVLVWAMAGATVFGGFYAFFLLREGEKA</sequence>
<dbReference type="Pfam" id="PF20100">
    <property type="entry name" value="DUF6490"/>
    <property type="match status" value="1"/>
</dbReference>
<dbReference type="AlphaFoldDB" id="A0A5J9VDY6"/>
<dbReference type="OrthoDB" id="1740076at2759"/>
<comment type="caution">
    <text evidence="3">The sequence shown here is derived from an EMBL/GenBank/DDBJ whole genome shotgun (WGS) entry which is preliminary data.</text>
</comment>
<dbReference type="PANTHER" id="PTHR46610:SF7">
    <property type="entry name" value="OS02G0216300 PROTEIN"/>
    <property type="match status" value="1"/>
</dbReference>
<feature type="region of interest" description="Disordered" evidence="1">
    <location>
        <begin position="1"/>
        <end position="29"/>
    </location>
</feature>
<accession>A0A5J9VDY6</accession>
<dbReference type="EMBL" id="RWGY01000011">
    <property type="protein sequence ID" value="TVU33070.1"/>
    <property type="molecule type" value="Genomic_DNA"/>
</dbReference>
<feature type="transmembrane region" description="Helical" evidence="2">
    <location>
        <begin position="186"/>
        <end position="206"/>
    </location>
</feature>
<protein>
    <submittedName>
        <fullName evidence="3">Uncharacterized protein</fullName>
    </submittedName>
</protein>
<proteinExistence type="predicted"/>
<feature type="transmembrane region" description="Helical" evidence="2">
    <location>
        <begin position="96"/>
        <end position="115"/>
    </location>
</feature>
<dbReference type="InterPro" id="IPR045501">
    <property type="entry name" value="DUF6490"/>
</dbReference>